<feature type="region of interest" description="Disordered" evidence="1">
    <location>
        <begin position="35"/>
        <end position="55"/>
    </location>
</feature>
<gene>
    <name evidence="2" type="ORF">BC936DRAFT_142116</name>
</gene>
<proteinExistence type="predicted"/>
<organism evidence="2 3">
    <name type="scientific">Jimgerdemannia flammicorona</name>
    <dbReference type="NCBI Taxonomy" id="994334"/>
    <lineage>
        <taxon>Eukaryota</taxon>
        <taxon>Fungi</taxon>
        <taxon>Fungi incertae sedis</taxon>
        <taxon>Mucoromycota</taxon>
        <taxon>Mucoromycotina</taxon>
        <taxon>Endogonomycetes</taxon>
        <taxon>Endogonales</taxon>
        <taxon>Endogonaceae</taxon>
        <taxon>Jimgerdemannia</taxon>
    </lineage>
</organism>
<sequence length="197" mass="21068">MPRPSTITEHLMARTKQTTKKSTFGLAGRGSLKTALNPASTKTRPMPPTKISGHTTTSSKICATITMIPPVLQGPRTIDIGHVRSTMCCLCGTGGCVLEGCQIDNCSNAVCIENHQNHPCAPSVAKGAWLCPTHDGSADTAIQYDGNHRIDIQTIELVSFSEWEILLSATKLTFAPYNVSIQSVLSHPGSVHKSLIC</sequence>
<dbReference type="EMBL" id="RBNI01002165">
    <property type="protein sequence ID" value="RUP49584.1"/>
    <property type="molecule type" value="Genomic_DNA"/>
</dbReference>
<dbReference type="Proteomes" id="UP000268093">
    <property type="component" value="Unassembled WGS sequence"/>
</dbReference>
<protein>
    <submittedName>
        <fullName evidence="2">Uncharacterized protein</fullName>
    </submittedName>
</protein>
<keyword evidence="3" id="KW-1185">Reference proteome</keyword>
<evidence type="ECO:0000313" key="2">
    <source>
        <dbReference type="EMBL" id="RUP49584.1"/>
    </source>
</evidence>
<comment type="caution">
    <text evidence="2">The sequence shown here is derived from an EMBL/GenBank/DDBJ whole genome shotgun (WGS) entry which is preliminary data.</text>
</comment>
<dbReference type="AlphaFoldDB" id="A0A433DFH6"/>
<reference evidence="2 3" key="1">
    <citation type="journal article" date="2018" name="New Phytol.">
        <title>Phylogenomics of Endogonaceae and evolution of mycorrhizas within Mucoromycota.</title>
        <authorList>
            <person name="Chang Y."/>
            <person name="Desiro A."/>
            <person name="Na H."/>
            <person name="Sandor L."/>
            <person name="Lipzen A."/>
            <person name="Clum A."/>
            <person name="Barry K."/>
            <person name="Grigoriev I.V."/>
            <person name="Martin F.M."/>
            <person name="Stajich J.E."/>
            <person name="Smith M.E."/>
            <person name="Bonito G."/>
            <person name="Spatafora J.W."/>
        </authorList>
    </citation>
    <scope>NUCLEOTIDE SEQUENCE [LARGE SCALE GENOMIC DNA]</scope>
    <source>
        <strain evidence="2 3">GMNB39</strain>
    </source>
</reference>
<name>A0A433DFH6_9FUNG</name>
<accession>A0A433DFH6</accession>
<evidence type="ECO:0000256" key="1">
    <source>
        <dbReference type="SAM" id="MobiDB-lite"/>
    </source>
</evidence>
<evidence type="ECO:0000313" key="3">
    <source>
        <dbReference type="Proteomes" id="UP000268093"/>
    </source>
</evidence>